<keyword evidence="2" id="KW-0472">Membrane</keyword>
<keyword evidence="5" id="KW-1185">Reference proteome</keyword>
<evidence type="ECO:0000313" key="5">
    <source>
        <dbReference type="Proteomes" id="UP000593567"/>
    </source>
</evidence>
<evidence type="ECO:0000256" key="1">
    <source>
        <dbReference type="SAM" id="MobiDB-lite"/>
    </source>
</evidence>
<feature type="compositionally biased region" description="Low complexity" evidence="1">
    <location>
        <begin position="215"/>
        <end position="227"/>
    </location>
</feature>
<feature type="transmembrane region" description="Helical" evidence="2">
    <location>
        <begin position="148"/>
        <end position="178"/>
    </location>
</feature>
<proteinExistence type="predicted"/>
<name>A0A7J7JXF4_BUGNE</name>
<feature type="signal peptide" evidence="3">
    <location>
        <begin position="1"/>
        <end position="22"/>
    </location>
</feature>
<dbReference type="EMBL" id="VXIV02001642">
    <property type="protein sequence ID" value="KAF6031042.1"/>
    <property type="molecule type" value="Genomic_DNA"/>
</dbReference>
<evidence type="ECO:0000256" key="2">
    <source>
        <dbReference type="SAM" id="Phobius"/>
    </source>
</evidence>
<feature type="region of interest" description="Disordered" evidence="1">
    <location>
        <begin position="112"/>
        <end position="144"/>
    </location>
</feature>
<feature type="compositionally biased region" description="Acidic residues" evidence="1">
    <location>
        <begin position="253"/>
        <end position="262"/>
    </location>
</feature>
<gene>
    <name evidence="4" type="ORF">EB796_010637</name>
</gene>
<comment type="caution">
    <text evidence="4">The sequence shown here is derived from an EMBL/GenBank/DDBJ whole genome shotgun (WGS) entry which is preliminary data.</text>
</comment>
<feature type="region of interest" description="Disordered" evidence="1">
    <location>
        <begin position="187"/>
        <end position="262"/>
    </location>
</feature>
<organism evidence="4 5">
    <name type="scientific">Bugula neritina</name>
    <name type="common">Brown bryozoan</name>
    <name type="synonym">Sertularia neritina</name>
    <dbReference type="NCBI Taxonomy" id="10212"/>
    <lineage>
        <taxon>Eukaryota</taxon>
        <taxon>Metazoa</taxon>
        <taxon>Spiralia</taxon>
        <taxon>Lophotrochozoa</taxon>
        <taxon>Bryozoa</taxon>
        <taxon>Gymnolaemata</taxon>
        <taxon>Cheilostomatida</taxon>
        <taxon>Flustrina</taxon>
        <taxon>Buguloidea</taxon>
        <taxon>Bugulidae</taxon>
        <taxon>Bugula</taxon>
    </lineage>
</organism>
<evidence type="ECO:0000313" key="4">
    <source>
        <dbReference type="EMBL" id="KAF6031042.1"/>
    </source>
</evidence>
<keyword evidence="3" id="KW-0732">Signal</keyword>
<evidence type="ECO:0000256" key="3">
    <source>
        <dbReference type="SAM" id="SignalP"/>
    </source>
</evidence>
<sequence length="262" mass="28822">MVNHMWIVSVLLVTCLSMVGMAAPTDSKTWRCSGLANEITFVQCNQLGPDGVNETYCYYVEHFSQFRPCSDICDGVVQYSINEARCKSFCPEFLNRSCQLESKSATTYEARRTTTHAAEMSSPAAVEPSPTPEKQNIKSPEKSNESGIYMPIGSVIGIIVGGVVIIAVVVTVVVVVALRCKEYKSTNSKDSDRESISTTASDSKPQQATFGGDNEGNNNREVNNRVNPAFGEEYFTDGKVQPDRDPLCSESNKEEDDLHFDK</sequence>
<feature type="chain" id="PRO_5029863631" evidence="3">
    <location>
        <begin position="23"/>
        <end position="262"/>
    </location>
</feature>
<dbReference type="Proteomes" id="UP000593567">
    <property type="component" value="Unassembled WGS sequence"/>
</dbReference>
<keyword evidence="2" id="KW-1133">Transmembrane helix</keyword>
<feature type="compositionally biased region" description="Basic and acidic residues" evidence="1">
    <location>
        <begin position="135"/>
        <end position="144"/>
    </location>
</feature>
<reference evidence="4" key="1">
    <citation type="submission" date="2020-06" db="EMBL/GenBank/DDBJ databases">
        <title>Draft genome of Bugula neritina, a colonial animal packing powerful symbionts and potential medicines.</title>
        <authorList>
            <person name="Rayko M."/>
        </authorList>
    </citation>
    <scope>NUCLEOTIDE SEQUENCE [LARGE SCALE GENOMIC DNA]</scope>
    <source>
        <strain evidence="4">Kwan_BN1</strain>
    </source>
</reference>
<keyword evidence="2" id="KW-0812">Transmembrane</keyword>
<feature type="compositionally biased region" description="Polar residues" evidence="1">
    <location>
        <begin position="196"/>
        <end position="209"/>
    </location>
</feature>
<accession>A0A7J7JXF4</accession>
<dbReference type="AlphaFoldDB" id="A0A7J7JXF4"/>
<protein>
    <submittedName>
        <fullName evidence="4">Uncharacterized protein</fullName>
    </submittedName>
</protein>